<dbReference type="InterPro" id="IPR023631">
    <property type="entry name" value="Amidase_dom"/>
</dbReference>
<reference evidence="3 4" key="1">
    <citation type="submission" date="2018-09" db="EMBL/GenBank/DDBJ databases">
        <title>Genome comparison of Alicycliphilus sp. BQ1, a polyurethanolytic bacterium, with its closest phylogenetic relatives Alicycliphilus denitrificans BC and K601, unable to attack polyurethane.</title>
        <authorList>
            <person name="Loza-Tavera H."/>
            <person name="Lozano L."/>
            <person name="Cevallos M."/>
            <person name="Maya-Lucas O."/>
            <person name="Garcia-Mena J."/>
            <person name="Hernandez J."/>
        </authorList>
    </citation>
    <scope>NUCLEOTIDE SEQUENCE [LARGE SCALE GENOMIC DNA]</scope>
    <source>
        <strain evidence="3 4">BQ1</strain>
    </source>
</reference>
<dbReference type="SMR" id="A0A3R7F2M3"/>
<proteinExistence type="inferred from homology"/>
<dbReference type="PANTHER" id="PTHR11895">
    <property type="entry name" value="TRANSAMIDASE"/>
    <property type="match status" value="1"/>
</dbReference>
<dbReference type="Proteomes" id="UP000216225">
    <property type="component" value="Unassembled WGS sequence"/>
</dbReference>
<evidence type="ECO:0000313" key="4">
    <source>
        <dbReference type="Proteomes" id="UP000216225"/>
    </source>
</evidence>
<protein>
    <submittedName>
        <fullName evidence="3">Amidase</fullName>
    </submittedName>
</protein>
<feature type="domain" description="Amidase" evidence="2">
    <location>
        <begin position="26"/>
        <end position="454"/>
    </location>
</feature>
<name>A0A3R7F2M3_9BURK</name>
<evidence type="ECO:0000259" key="2">
    <source>
        <dbReference type="Pfam" id="PF01425"/>
    </source>
</evidence>
<dbReference type="RefSeq" id="WP_094436975.1">
    <property type="nucleotide sequence ID" value="NZ_NKDB02000001.1"/>
</dbReference>
<dbReference type="SUPFAM" id="SSF75304">
    <property type="entry name" value="Amidase signature (AS) enzymes"/>
    <property type="match status" value="1"/>
</dbReference>
<evidence type="ECO:0000256" key="1">
    <source>
        <dbReference type="ARBA" id="ARBA00009199"/>
    </source>
</evidence>
<dbReference type="EMBL" id="NKDB02000001">
    <property type="protein sequence ID" value="RKJ99887.1"/>
    <property type="molecule type" value="Genomic_DNA"/>
</dbReference>
<accession>A0A3R7F2M3</accession>
<comment type="caution">
    <text evidence="3">The sequence shown here is derived from an EMBL/GenBank/DDBJ whole genome shotgun (WGS) entry which is preliminary data.</text>
</comment>
<dbReference type="Gene3D" id="3.90.1300.10">
    <property type="entry name" value="Amidase signature (AS) domain"/>
    <property type="match status" value="1"/>
</dbReference>
<dbReference type="GO" id="GO:0003824">
    <property type="term" value="F:catalytic activity"/>
    <property type="evidence" value="ECO:0007669"/>
    <property type="project" value="InterPro"/>
</dbReference>
<sequence>MPPELWKWPAAELARAIRCRRVSPVEATAAVLAHVAAQQPRLNCFITVCAEQALAQARAAEDAVMRGDALGALHGVPFSVKDIVNTRGVATTFGAVPMRDNVPAEDAVSVARLRRAGAILIGKTTTPEFGSKGFTDAPLFGATPNAWSPRHTCGGSSGGAAVAVAAGMAPLAVATDGGGSTRIPAACNGVVGIKQTIGVVPHSQALDLFGNQTYVTPTTRTVMDTALMLDAMAGPHPCDPWSQGRAAVDYAQAVREARDLRGKRFRCNVAPHGRRVSAQVEQALRQALRHIESLGGSVEPFEAQLDVEPLWRTVNHTVWRARFAPLVQQHGDALSATFRRQIESAQDYSALDYQNAMFARSRLFHTVQGWLDGADFLVMPTLARTALPLGTDIFDRMEIDGAGMGDIRANWYPWTMPFNMTGHPAVSIPCGFDSERLPVGLQIVAPMFCDAQMLQAAACLETSFNLLQAWPDMP</sequence>
<organism evidence="3 4">
    <name type="scientific">Alicycliphilus denitrificans</name>
    <dbReference type="NCBI Taxonomy" id="179636"/>
    <lineage>
        <taxon>Bacteria</taxon>
        <taxon>Pseudomonadati</taxon>
        <taxon>Pseudomonadota</taxon>
        <taxon>Betaproteobacteria</taxon>
        <taxon>Burkholderiales</taxon>
        <taxon>Comamonadaceae</taxon>
        <taxon>Alicycliphilus</taxon>
    </lineage>
</organism>
<dbReference type="InterPro" id="IPR036928">
    <property type="entry name" value="AS_sf"/>
</dbReference>
<evidence type="ECO:0000313" key="3">
    <source>
        <dbReference type="EMBL" id="RKJ99887.1"/>
    </source>
</evidence>
<gene>
    <name evidence="3" type="ORF">CE154_005235</name>
</gene>
<dbReference type="AlphaFoldDB" id="A0A3R7F2M3"/>
<dbReference type="InterPro" id="IPR000120">
    <property type="entry name" value="Amidase"/>
</dbReference>
<dbReference type="PANTHER" id="PTHR11895:SF7">
    <property type="entry name" value="GLUTAMYL-TRNA(GLN) AMIDOTRANSFERASE SUBUNIT A, MITOCHONDRIAL"/>
    <property type="match status" value="1"/>
</dbReference>
<dbReference type="Pfam" id="PF01425">
    <property type="entry name" value="Amidase"/>
    <property type="match status" value="1"/>
</dbReference>
<comment type="similarity">
    <text evidence="1">Belongs to the amidase family.</text>
</comment>